<dbReference type="VEuPathDB" id="TrichDB:TVAG_021450"/>
<gene>
    <name evidence="1" type="ORF">TVAG_021450</name>
</gene>
<name>A2DHC6_TRIV3</name>
<keyword evidence="2" id="KW-1185">Reference proteome</keyword>
<evidence type="ECO:0000313" key="1">
    <source>
        <dbReference type="EMBL" id="EAY20199.1"/>
    </source>
</evidence>
<accession>A2DHC6</accession>
<dbReference type="VEuPathDB" id="TrichDB:TVAGG3_0677950"/>
<organism evidence="1 2">
    <name type="scientific">Trichomonas vaginalis (strain ATCC PRA-98 / G3)</name>
    <dbReference type="NCBI Taxonomy" id="412133"/>
    <lineage>
        <taxon>Eukaryota</taxon>
        <taxon>Metamonada</taxon>
        <taxon>Parabasalia</taxon>
        <taxon>Trichomonadida</taxon>
        <taxon>Trichomonadidae</taxon>
        <taxon>Trichomonas</taxon>
    </lineage>
</organism>
<sequence>MLCLFVLFQRYTIDKTGYYTKTLDPEEGTFFDFSLTPKESASYYLIFEDDYIDVNEESISSQVFPVSNESIRIHGGESIQFTVVCIPNSCDSMEFIHQNSNATFDFDYSKKHYELNKTYCTVLPSINSIQLSLGSYPNDIEIGYSSYDLTNLTLITEDYSQKFTDSQSLCISVSIQVLGTVALRSTLPNTCEFDTLQNR</sequence>
<dbReference type="Proteomes" id="UP000001542">
    <property type="component" value="Unassembled WGS sequence"/>
</dbReference>
<dbReference type="InParanoid" id="A2DHC6"/>
<proteinExistence type="predicted"/>
<dbReference type="AlphaFoldDB" id="A2DHC6"/>
<protein>
    <submittedName>
        <fullName evidence="1">Uncharacterized protein</fullName>
    </submittedName>
</protein>
<evidence type="ECO:0000313" key="2">
    <source>
        <dbReference type="Proteomes" id="UP000001542"/>
    </source>
</evidence>
<dbReference type="EMBL" id="DS113200">
    <property type="protein sequence ID" value="EAY20199.1"/>
    <property type="molecule type" value="Genomic_DNA"/>
</dbReference>
<reference evidence="1" key="2">
    <citation type="journal article" date="2007" name="Science">
        <title>Draft genome sequence of the sexually transmitted pathogen Trichomonas vaginalis.</title>
        <authorList>
            <person name="Carlton J.M."/>
            <person name="Hirt R.P."/>
            <person name="Silva J.C."/>
            <person name="Delcher A.L."/>
            <person name="Schatz M."/>
            <person name="Zhao Q."/>
            <person name="Wortman J.R."/>
            <person name="Bidwell S.L."/>
            <person name="Alsmark U.C.M."/>
            <person name="Besteiro S."/>
            <person name="Sicheritz-Ponten T."/>
            <person name="Noel C.J."/>
            <person name="Dacks J.B."/>
            <person name="Foster P.G."/>
            <person name="Simillion C."/>
            <person name="Van de Peer Y."/>
            <person name="Miranda-Saavedra D."/>
            <person name="Barton G.J."/>
            <person name="Westrop G.D."/>
            <person name="Mueller S."/>
            <person name="Dessi D."/>
            <person name="Fiori P.L."/>
            <person name="Ren Q."/>
            <person name="Paulsen I."/>
            <person name="Zhang H."/>
            <person name="Bastida-Corcuera F.D."/>
            <person name="Simoes-Barbosa A."/>
            <person name="Brown M.T."/>
            <person name="Hayes R.D."/>
            <person name="Mukherjee M."/>
            <person name="Okumura C.Y."/>
            <person name="Schneider R."/>
            <person name="Smith A.J."/>
            <person name="Vanacova S."/>
            <person name="Villalvazo M."/>
            <person name="Haas B.J."/>
            <person name="Pertea M."/>
            <person name="Feldblyum T.V."/>
            <person name="Utterback T.R."/>
            <person name="Shu C.L."/>
            <person name="Osoegawa K."/>
            <person name="de Jong P.J."/>
            <person name="Hrdy I."/>
            <person name="Horvathova L."/>
            <person name="Zubacova Z."/>
            <person name="Dolezal P."/>
            <person name="Malik S.B."/>
            <person name="Logsdon J.M. Jr."/>
            <person name="Henze K."/>
            <person name="Gupta A."/>
            <person name="Wang C.C."/>
            <person name="Dunne R.L."/>
            <person name="Upcroft J.A."/>
            <person name="Upcroft P."/>
            <person name="White O."/>
            <person name="Salzberg S.L."/>
            <person name="Tang P."/>
            <person name="Chiu C.-H."/>
            <person name="Lee Y.-S."/>
            <person name="Embley T.M."/>
            <person name="Coombs G.H."/>
            <person name="Mottram J.C."/>
            <person name="Tachezy J."/>
            <person name="Fraser-Liggett C.M."/>
            <person name="Johnson P.J."/>
        </authorList>
    </citation>
    <scope>NUCLEOTIDE SEQUENCE [LARGE SCALE GENOMIC DNA]</scope>
    <source>
        <strain evidence="1">G3</strain>
    </source>
</reference>
<reference evidence="1" key="1">
    <citation type="submission" date="2006-10" db="EMBL/GenBank/DDBJ databases">
        <authorList>
            <person name="Amadeo P."/>
            <person name="Zhao Q."/>
            <person name="Wortman J."/>
            <person name="Fraser-Liggett C."/>
            <person name="Carlton J."/>
        </authorList>
    </citation>
    <scope>NUCLEOTIDE SEQUENCE</scope>
    <source>
        <strain evidence="1">G3</strain>
    </source>
</reference>